<evidence type="ECO:0000313" key="2">
    <source>
        <dbReference type="Proteomes" id="UP000299102"/>
    </source>
</evidence>
<reference evidence="1 2" key="1">
    <citation type="journal article" date="2019" name="Commun. Biol.">
        <title>The bagworm genome reveals a unique fibroin gene that provides high tensile strength.</title>
        <authorList>
            <person name="Kono N."/>
            <person name="Nakamura H."/>
            <person name="Ohtoshi R."/>
            <person name="Tomita M."/>
            <person name="Numata K."/>
            <person name="Arakawa K."/>
        </authorList>
    </citation>
    <scope>NUCLEOTIDE SEQUENCE [LARGE SCALE GENOMIC DNA]</scope>
</reference>
<accession>A0A4C1V4G0</accession>
<proteinExistence type="predicted"/>
<organism evidence="1 2">
    <name type="scientific">Eumeta variegata</name>
    <name type="common">Bagworm moth</name>
    <name type="synonym">Eumeta japonica</name>
    <dbReference type="NCBI Taxonomy" id="151549"/>
    <lineage>
        <taxon>Eukaryota</taxon>
        <taxon>Metazoa</taxon>
        <taxon>Ecdysozoa</taxon>
        <taxon>Arthropoda</taxon>
        <taxon>Hexapoda</taxon>
        <taxon>Insecta</taxon>
        <taxon>Pterygota</taxon>
        <taxon>Neoptera</taxon>
        <taxon>Endopterygota</taxon>
        <taxon>Lepidoptera</taxon>
        <taxon>Glossata</taxon>
        <taxon>Ditrysia</taxon>
        <taxon>Tineoidea</taxon>
        <taxon>Psychidae</taxon>
        <taxon>Oiketicinae</taxon>
        <taxon>Eumeta</taxon>
    </lineage>
</organism>
<dbReference type="EMBL" id="BGZK01000270">
    <property type="protein sequence ID" value="GBP33157.1"/>
    <property type="molecule type" value="Genomic_DNA"/>
</dbReference>
<gene>
    <name evidence="1" type="ORF">EVAR_14838_1</name>
</gene>
<evidence type="ECO:0000313" key="1">
    <source>
        <dbReference type="EMBL" id="GBP33157.1"/>
    </source>
</evidence>
<name>A0A4C1V4G0_EUMVA</name>
<dbReference type="AlphaFoldDB" id="A0A4C1V4G0"/>
<comment type="caution">
    <text evidence="1">The sequence shown here is derived from an EMBL/GenBank/DDBJ whole genome shotgun (WGS) entry which is preliminary data.</text>
</comment>
<sequence>MLSQTASAGSIASWRYETISYHCKLTTDHGCAKWTIGRLRDTLRRGTYESAILRPQSLSLKQRQMISVFYTCDNSTRDQKYDAVSTWDNLNYFQCATAAAPAAALD</sequence>
<protein>
    <submittedName>
        <fullName evidence="1">Uncharacterized protein</fullName>
    </submittedName>
</protein>
<dbReference type="Proteomes" id="UP000299102">
    <property type="component" value="Unassembled WGS sequence"/>
</dbReference>
<keyword evidence="2" id="KW-1185">Reference proteome</keyword>